<evidence type="ECO:0000256" key="4">
    <source>
        <dbReference type="ARBA" id="ARBA00023163"/>
    </source>
</evidence>
<proteinExistence type="inferred from homology"/>
<dbReference type="InterPro" id="IPR036388">
    <property type="entry name" value="WH-like_DNA-bd_sf"/>
</dbReference>
<comment type="caution">
    <text evidence="6">The sequence shown here is derived from an EMBL/GenBank/DDBJ whole genome shotgun (WGS) entry which is preliminary data.</text>
</comment>
<dbReference type="InterPro" id="IPR058163">
    <property type="entry name" value="LysR-type_TF_proteobact-type"/>
</dbReference>
<dbReference type="InterPro" id="IPR000847">
    <property type="entry name" value="LysR_HTH_N"/>
</dbReference>
<organism evidence="6 7">
    <name type="scientific">Aliikangiella coralliicola</name>
    <dbReference type="NCBI Taxonomy" id="2592383"/>
    <lineage>
        <taxon>Bacteria</taxon>
        <taxon>Pseudomonadati</taxon>
        <taxon>Pseudomonadota</taxon>
        <taxon>Gammaproteobacteria</taxon>
        <taxon>Oceanospirillales</taxon>
        <taxon>Pleioneaceae</taxon>
        <taxon>Aliikangiella</taxon>
    </lineage>
</organism>
<evidence type="ECO:0000256" key="1">
    <source>
        <dbReference type="ARBA" id="ARBA00009437"/>
    </source>
</evidence>
<dbReference type="EMBL" id="VIKS01000009">
    <property type="protein sequence ID" value="TQV87019.1"/>
    <property type="molecule type" value="Genomic_DNA"/>
</dbReference>
<dbReference type="AlphaFoldDB" id="A0A545UC29"/>
<dbReference type="PANTHER" id="PTHR30537:SF26">
    <property type="entry name" value="GLYCINE CLEAVAGE SYSTEM TRANSCRIPTIONAL ACTIVATOR"/>
    <property type="match status" value="1"/>
</dbReference>
<dbReference type="Pfam" id="PF00126">
    <property type="entry name" value="HTH_1"/>
    <property type="match status" value="1"/>
</dbReference>
<dbReference type="Pfam" id="PF03466">
    <property type="entry name" value="LysR_substrate"/>
    <property type="match status" value="1"/>
</dbReference>
<evidence type="ECO:0000256" key="3">
    <source>
        <dbReference type="ARBA" id="ARBA00023125"/>
    </source>
</evidence>
<feature type="domain" description="HTH lysR-type" evidence="5">
    <location>
        <begin position="7"/>
        <end position="62"/>
    </location>
</feature>
<name>A0A545UC29_9GAMM</name>
<dbReference type="GO" id="GO:0043565">
    <property type="term" value="F:sequence-specific DNA binding"/>
    <property type="evidence" value="ECO:0007669"/>
    <property type="project" value="TreeGrafter"/>
</dbReference>
<evidence type="ECO:0000313" key="6">
    <source>
        <dbReference type="EMBL" id="TQV87019.1"/>
    </source>
</evidence>
<gene>
    <name evidence="6" type="ORF">FLL46_14525</name>
</gene>
<dbReference type="PANTHER" id="PTHR30537">
    <property type="entry name" value="HTH-TYPE TRANSCRIPTIONAL REGULATOR"/>
    <property type="match status" value="1"/>
</dbReference>
<dbReference type="Proteomes" id="UP000315439">
    <property type="component" value="Unassembled WGS sequence"/>
</dbReference>
<keyword evidence="7" id="KW-1185">Reference proteome</keyword>
<evidence type="ECO:0000256" key="2">
    <source>
        <dbReference type="ARBA" id="ARBA00023015"/>
    </source>
</evidence>
<dbReference type="PRINTS" id="PR00039">
    <property type="entry name" value="HTHLYSR"/>
</dbReference>
<keyword evidence="4" id="KW-0804">Transcription</keyword>
<dbReference type="GO" id="GO:0003700">
    <property type="term" value="F:DNA-binding transcription factor activity"/>
    <property type="evidence" value="ECO:0007669"/>
    <property type="project" value="InterPro"/>
</dbReference>
<evidence type="ECO:0000313" key="7">
    <source>
        <dbReference type="Proteomes" id="UP000315439"/>
    </source>
</evidence>
<comment type="similarity">
    <text evidence="1">Belongs to the LysR transcriptional regulatory family.</text>
</comment>
<dbReference type="Gene3D" id="1.10.10.10">
    <property type="entry name" value="Winged helix-like DNA-binding domain superfamily/Winged helix DNA-binding domain"/>
    <property type="match status" value="1"/>
</dbReference>
<keyword evidence="3" id="KW-0238">DNA-binding</keyword>
<accession>A0A545UC29</accession>
<dbReference type="PROSITE" id="PS50931">
    <property type="entry name" value="HTH_LYSR"/>
    <property type="match status" value="1"/>
</dbReference>
<keyword evidence="2" id="KW-0805">Transcription regulation</keyword>
<dbReference type="SUPFAM" id="SSF46785">
    <property type="entry name" value="Winged helix' DNA-binding domain"/>
    <property type="match status" value="1"/>
</dbReference>
<dbReference type="RefSeq" id="WP_142894592.1">
    <property type="nucleotide sequence ID" value="NZ_ML660165.1"/>
</dbReference>
<dbReference type="Gene3D" id="3.40.190.10">
    <property type="entry name" value="Periplasmic binding protein-like II"/>
    <property type="match status" value="2"/>
</dbReference>
<dbReference type="SUPFAM" id="SSF53850">
    <property type="entry name" value="Periplasmic binding protein-like II"/>
    <property type="match status" value="1"/>
</dbReference>
<protein>
    <submittedName>
        <fullName evidence="6">LysR family transcriptional regulator</fullName>
    </submittedName>
</protein>
<sequence length="293" mass="32769">MSKIRHLRALQAFDSAATHRSLSRAAEELSVTQGAVSRQIKQLEEYLGVKLFKRTSTGVEKTLAGDKLHLMTGQAFTLLEKGLIEFVQPKTNKSLTISLTSSLATKWLVPRLSSFRAQNPQVEIFLDTSDELIDFDISEVDAALRFAIPENNGLFWEQLTAESLIVVASPNLVTDKTLPLTPKEICQLPILVDDFDDRWLDWLAIVGHDVSGNYLKPDMRFKDSTVMISAVINGQGIALARELLVADDLAEGLLVRLDDVQVPLDRSLNFVCRQRDKASPNLVKLRKWLMAIQ</sequence>
<dbReference type="GO" id="GO:0006351">
    <property type="term" value="P:DNA-templated transcription"/>
    <property type="evidence" value="ECO:0007669"/>
    <property type="project" value="TreeGrafter"/>
</dbReference>
<evidence type="ECO:0000259" key="5">
    <source>
        <dbReference type="PROSITE" id="PS50931"/>
    </source>
</evidence>
<dbReference type="InterPro" id="IPR005119">
    <property type="entry name" value="LysR_subst-bd"/>
</dbReference>
<dbReference type="InterPro" id="IPR036390">
    <property type="entry name" value="WH_DNA-bd_sf"/>
</dbReference>
<dbReference type="OrthoDB" id="6787458at2"/>
<dbReference type="CDD" id="cd08432">
    <property type="entry name" value="PBP2_GcdR_TrpI_HvrB_AmpR_like"/>
    <property type="match status" value="1"/>
</dbReference>
<reference evidence="6 7" key="1">
    <citation type="submission" date="2019-07" db="EMBL/GenBank/DDBJ databases">
        <title>Draft genome for Aliikangiella sp. M105.</title>
        <authorList>
            <person name="Wang G."/>
        </authorList>
    </citation>
    <scope>NUCLEOTIDE SEQUENCE [LARGE SCALE GENOMIC DNA]</scope>
    <source>
        <strain evidence="6 7">M105</strain>
    </source>
</reference>